<comment type="caution">
    <text evidence="1">The sequence shown here is derived from an EMBL/GenBank/DDBJ whole genome shotgun (WGS) entry which is preliminary data.</text>
</comment>
<reference evidence="1" key="1">
    <citation type="submission" date="2024-06" db="EMBL/GenBank/DDBJ databases">
        <authorList>
            <person name="Liu X."/>
            <person name="Lenzi L."/>
            <person name="Haldenby T S."/>
            <person name="Uol C."/>
        </authorList>
    </citation>
    <scope>NUCLEOTIDE SEQUENCE</scope>
</reference>
<proteinExistence type="predicted"/>
<accession>A0AAV2TE04</accession>
<evidence type="ECO:0000313" key="1">
    <source>
        <dbReference type="EMBL" id="CAL5134522.1"/>
    </source>
</evidence>
<dbReference type="Proteomes" id="UP001497525">
    <property type="component" value="Unassembled WGS sequence"/>
</dbReference>
<dbReference type="AlphaFoldDB" id="A0AAV2TE04"/>
<name>A0AAV2TE04_CALDB</name>
<sequence>FQRPDSLCPKDEQLFLAGMYPREICGSSTLSYAYYPQDSSLGLIQRHAFEAPNASSANS</sequence>
<feature type="non-terminal residue" evidence="1">
    <location>
        <position position="1"/>
    </location>
</feature>
<feature type="non-terminal residue" evidence="1">
    <location>
        <position position="59"/>
    </location>
</feature>
<protein>
    <submittedName>
        <fullName evidence="1">Uncharacterized protein</fullName>
    </submittedName>
</protein>
<evidence type="ECO:0000313" key="2">
    <source>
        <dbReference type="Proteomes" id="UP001497525"/>
    </source>
</evidence>
<dbReference type="EMBL" id="CAXLJL010000204">
    <property type="protein sequence ID" value="CAL5134522.1"/>
    <property type="molecule type" value="Genomic_DNA"/>
</dbReference>
<organism evidence="1 2">
    <name type="scientific">Calicophoron daubneyi</name>
    <name type="common">Rumen fluke</name>
    <name type="synonym">Paramphistomum daubneyi</name>
    <dbReference type="NCBI Taxonomy" id="300641"/>
    <lineage>
        <taxon>Eukaryota</taxon>
        <taxon>Metazoa</taxon>
        <taxon>Spiralia</taxon>
        <taxon>Lophotrochozoa</taxon>
        <taxon>Platyhelminthes</taxon>
        <taxon>Trematoda</taxon>
        <taxon>Digenea</taxon>
        <taxon>Plagiorchiida</taxon>
        <taxon>Pronocephalata</taxon>
        <taxon>Paramphistomoidea</taxon>
        <taxon>Paramphistomidae</taxon>
        <taxon>Calicophoron</taxon>
    </lineage>
</organism>
<gene>
    <name evidence="1" type="ORF">CDAUBV1_LOCUS8002</name>
</gene>